<dbReference type="AlphaFoldDB" id="W0F6J8"/>
<gene>
    <name evidence="2" type="ORF">NIASO_01425</name>
</gene>
<organism evidence="2 3">
    <name type="scientific">Niabella soli DSM 19437</name>
    <dbReference type="NCBI Taxonomy" id="929713"/>
    <lineage>
        <taxon>Bacteria</taxon>
        <taxon>Pseudomonadati</taxon>
        <taxon>Bacteroidota</taxon>
        <taxon>Chitinophagia</taxon>
        <taxon>Chitinophagales</taxon>
        <taxon>Chitinophagaceae</taxon>
        <taxon>Niabella</taxon>
    </lineage>
</organism>
<sequence length="58" mass="6070">MDIELYVHAVFVCSDAGNNDILPSAAAGSGLPEDDGDIEEQSIRCSPTSPQPSPLNQP</sequence>
<dbReference type="HOGENOM" id="CLU_2974782_0_0_10"/>
<dbReference type="RefSeq" id="WP_157547164.1">
    <property type="nucleotide sequence ID" value="NZ_CP007035.1"/>
</dbReference>
<evidence type="ECO:0000256" key="1">
    <source>
        <dbReference type="SAM" id="MobiDB-lite"/>
    </source>
</evidence>
<dbReference type="KEGG" id="nso:NIASO_01425"/>
<dbReference type="Proteomes" id="UP000003586">
    <property type="component" value="Chromosome"/>
</dbReference>
<evidence type="ECO:0000313" key="3">
    <source>
        <dbReference type="Proteomes" id="UP000003586"/>
    </source>
</evidence>
<proteinExistence type="predicted"/>
<evidence type="ECO:0000313" key="2">
    <source>
        <dbReference type="EMBL" id="AHF17084.1"/>
    </source>
</evidence>
<dbReference type="OrthoDB" id="674820at2"/>
<accession>W0F6J8</accession>
<feature type="compositionally biased region" description="Pro residues" evidence="1">
    <location>
        <begin position="49"/>
        <end position="58"/>
    </location>
</feature>
<feature type="region of interest" description="Disordered" evidence="1">
    <location>
        <begin position="22"/>
        <end position="58"/>
    </location>
</feature>
<protein>
    <submittedName>
        <fullName evidence="2">Uncharacterized protein</fullName>
    </submittedName>
</protein>
<name>W0F6J8_9BACT</name>
<dbReference type="EMBL" id="CP007035">
    <property type="protein sequence ID" value="AHF17084.1"/>
    <property type="molecule type" value="Genomic_DNA"/>
</dbReference>
<reference evidence="2 3" key="1">
    <citation type="submission" date="2013-12" db="EMBL/GenBank/DDBJ databases">
        <authorList>
            <consortium name="DOE Joint Genome Institute"/>
            <person name="Eisen J."/>
            <person name="Huntemann M."/>
            <person name="Han J."/>
            <person name="Chen A."/>
            <person name="Kyrpides N."/>
            <person name="Mavromatis K."/>
            <person name="Markowitz V."/>
            <person name="Palaniappan K."/>
            <person name="Ivanova N."/>
            <person name="Schaumberg A."/>
            <person name="Pati A."/>
            <person name="Liolios K."/>
            <person name="Nordberg H.P."/>
            <person name="Cantor M.N."/>
            <person name="Hua S.X."/>
            <person name="Woyke T."/>
        </authorList>
    </citation>
    <scope>NUCLEOTIDE SEQUENCE [LARGE SCALE GENOMIC DNA]</scope>
    <source>
        <strain evidence="3">DSM 19437</strain>
    </source>
</reference>
<keyword evidence="3" id="KW-1185">Reference proteome</keyword>